<dbReference type="EMBL" id="BAABME010033678">
    <property type="protein sequence ID" value="GAA0153658.1"/>
    <property type="molecule type" value="Genomic_DNA"/>
</dbReference>
<dbReference type="Pfam" id="PF01535">
    <property type="entry name" value="PPR"/>
    <property type="match status" value="1"/>
</dbReference>
<accession>A0AAV3PRD5</accession>
<dbReference type="PANTHER" id="PTHR46598">
    <property type="entry name" value="BNAC05G43320D PROTEIN"/>
    <property type="match status" value="1"/>
</dbReference>
<dbReference type="PANTHER" id="PTHR46598:SF3">
    <property type="entry name" value="OS07G0495300 PROTEIN"/>
    <property type="match status" value="1"/>
</dbReference>
<evidence type="ECO:0000256" key="1">
    <source>
        <dbReference type="ARBA" id="ARBA00007626"/>
    </source>
</evidence>
<name>A0AAV3PRD5_LITER</name>
<dbReference type="InterPro" id="IPR002885">
    <property type="entry name" value="PPR_rpt"/>
</dbReference>
<protein>
    <recommendedName>
        <fullName evidence="5">Pentatricopeptide repeat-containing protein</fullName>
    </recommendedName>
</protein>
<organism evidence="3 4">
    <name type="scientific">Lithospermum erythrorhizon</name>
    <name type="common">Purple gromwell</name>
    <name type="synonym">Lithospermum officinale var. erythrorhizon</name>
    <dbReference type="NCBI Taxonomy" id="34254"/>
    <lineage>
        <taxon>Eukaryota</taxon>
        <taxon>Viridiplantae</taxon>
        <taxon>Streptophyta</taxon>
        <taxon>Embryophyta</taxon>
        <taxon>Tracheophyta</taxon>
        <taxon>Spermatophyta</taxon>
        <taxon>Magnoliopsida</taxon>
        <taxon>eudicotyledons</taxon>
        <taxon>Gunneridae</taxon>
        <taxon>Pentapetalae</taxon>
        <taxon>asterids</taxon>
        <taxon>lamiids</taxon>
        <taxon>Boraginales</taxon>
        <taxon>Boraginaceae</taxon>
        <taxon>Boraginoideae</taxon>
        <taxon>Lithospermeae</taxon>
        <taxon>Lithospermum</taxon>
    </lineage>
</organism>
<comment type="similarity">
    <text evidence="1">Belongs to the PPR family. P subfamily.</text>
</comment>
<sequence>MHNRSDKSEYNSVCMDIVDACINLGWLEGKSLGPSVYKTLFAAYCNRGMFREAETLLKQMKESGDPETKNLEKDLAKCLSLYRNGSIMNLKELPSHIVSNLAGSVIQELSEDVNNFPAANMLNSSITFS</sequence>
<evidence type="ECO:0008006" key="5">
    <source>
        <dbReference type="Google" id="ProtNLM"/>
    </source>
</evidence>
<dbReference type="AlphaFoldDB" id="A0AAV3PRD5"/>
<evidence type="ECO:0000313" key="4">
    <source>
        <dbReference type="Proteomes" id="UP001454036"/>
    </source>
</evidence>
<reference evidence="3 4" key="1">
    <citation type="submission" date="2024-01" db="EMBL/GenBank/DDBJ databases">
        <title>The complete chloroplast genome sequence of Lithospermum erythrorhizon: insights into the phylogenetic relationship among Boraginaceae species and the maternal lineages of purple gromwells.</title>
        <authorList>
            <person name="Okada T."/>
            <person name="Watanabe K."/>
        </authorList>
    </citation>
    <scope>NUCLEOTIDE SEQUENCE [LARGE SCALE GENOMIC DNA]</scope>
</reference>
<comment type="caution">
    <text evidence="3">The sequence shown here is derived from an EMBL/GenBank/DDBJ whole genome shotgun (WGS) entry which is preliminary data.</text>
</comment>
<evidence type="ECO:0000256" key="2">
    <source>
        <dbReference type="PROSITE-ProRule" id="PRU00708"/>
    </source>
</evidence>
<dbReference type="PROSITE" id="PS51375">
    <property type="entry name" value="PPR"/>
    <property type="match status" value="1"/>
</dbReference>
<dbReference type="Proteomes" id="UP001454036">
    <property type="component" value="Unassembled WGS sequence"/>
</dbReference>
<proteinExistence type="inferred from homology"/>
<evidence type="ECO:0000313" key="3">
    <source>
        <dbReference type="EMBL" id="GAA0153658.1"/>
    </source>
</evidence>
<feature type="repeat" description="PPR" evidence="2">
    <location>
        <begin position="33"/>
        <end position="67"/>
    </location>
</feature>
<gene>
    <name evidence="3" type="ORF">LIER_43242</name>
</gene>
<dbReference type="NCBIfam" id="TIGR00756">
    <property type="entry name" value="PPR"/>
    <property type="match status" value="1"/>
</dbReference>
<keyword evidence="4" id="KW-1185">Reference proteome</keyword>